<keyword evidence="3" id="KW-1185">Reference proteome</keyword>
<sequence length="100" mass="11331">MNIIGGMDSNYTGDVLVEGKNLKNMKESELDDYRKSKIGFVFQSFNLIPHLTVLENVMIAMQMANKSEKERNDRAKELLAEVGLQDHMMKKPNQLSGGQK</sequence>
<evidence type="ECO:0000259" key="1">
    <source>
        <dbReference type="Pfam" id="PF00005"/>
    </source>
</evidence>
<dbReference type="Gene3D" id="3.40.50.300">
    <property type="entry name" value="P-loop containing nucleotide triphosphate hydrolases"/>
    <property type="match status" value="1"/>
</dbReference>
<dbReference type="EMBL" id="JAJNBZ010000029">
    <property type="protein sequence ID" value="MCE5172442.1"/>
    <property type="molecule type" value="Genomic_DNA"/>
</dbReference>
<dbReference type="InterPro" id="IPR003439">
    <property type="entry name" value="ABC_transporter-like_ATP-bd"/>
</dbReference>
<evidence type="ECO:0000313" key="2">
    <source>
        <dbReference type="EMBL" id="MCE5172442.1"/>
    </source>
</evidence>
<gene>
    <name evidence="2" type="ORF">LQV63_24505</name>
</gene>
<protein>
    <submittedName>
        <fullName evidence="2">ATP-binding cassette domain-containing protein</fullName>
    </submittedName>
</protein>
<dbReference type="InterPro" id="IPR027417">
    <property type="entry name" value="P-loop_NTPase"/>
</dbReference>
<organism evidence="2 3">
    <name type="scientific">Paenibacillus profundus</name>
    <dbReference type="NCBI Taxonomy" id="1173085"/>
    <lineage>
        <taxon>Bacteria</taxon>
        <taxon>Bacillati</taxon>
        <taxon>Bacillota</taxon>
        <taxon>Bacilli</taxon>
        <taxon>Bacillales</taxon>
        <taxon>Paenibacillaceae</taxon>
        <taxon>Paenibacillus</taxon>
    </lineage>
</organism>
<name>A0ABS8YLK7_9BACL</name>
<comment type="caution">
    <text evidence="2">The sequence shown here is derived from an EMBL/GenBank/DDBJ whole genome shotgun (WGS) entry which is preliminary data.</text>
</comment>
<keyword evidence="2" id="KW-0067">ATP-binding</keyword>
<keyword evidence="2" id="KW-0547">Nucleotide-binding</keyword>
<accession>A0ABS8YLK7</accession>
<reference evidence="2 3" key="1">
    <citation type="submission" date="2021-11" db="EMBL/GenBank/DDBJ databases">
        <title>Draft genome sequence of Paenibacillus profundus YoMME, a new Gram-positive bacteria with exoelectrogenic properties.</title>
        <authorList>
            <person name="Hubenova Y."/>
            <person name="Hubenova E."/>
            <person name="Manasiev Y."/>
            <person name="Peykov S."/>
            <person name="Mitov M."/>
        </authorList>
    </citation>
    <scope>NUCLEOTIDE SEQUENCE [LARGE SCALE GENOMIC DNA]</scope>
    <source>
        <strain evidence="2 3">YoMME</strain>
    </source>
</reference>
<evidence type="ECO:0000313" key="3">
    <source>
        <dbReference type="Proteomes" id="UP001199916"/>
    </source>
</evidence>
<dbReference type="Proteomes" id="UP001199916">
    <property type="component" value="Unassembled WGS sequence"/>
</dbReference>
<proteinExistence type="predicted"/>
<dbReference type="PANTHER" id="PTHR42798:SF2">
    <property type="entry name" value="ABC TRANSPORTER ATP-BINDING PROTEIN MG467-RELATED"/>
    <property type="match status" value="1"/>
</dbReference>
<dbReference type="SUPFAM" id="SSF52540">
    <property type="entry name" value="P-loop containing nucleoside triphosphate hydrolases"/>
    <property type="match status" value="1"/>
</dbReference>
<feature type="domain" description="ABC transporter" evidence="1">
    <location>
        <begin position="2"/>
        <end position="100"/>
    </location>
</feature>
<dbReference type="GO" id="GO:0005524">
    <property type="term" value="F:ATP binding"/>
    <property type="evidence" value="ECO:0007669"/>
    <property type="project" value="UniProtKB-KW"/>
</dbReference>
<dbReference type="PANTHER" id="PTHR42798">
    <property type="entry name" value="LIPOPROTEIN-RELEASING SYSTEM ATP-BINDING PROTEIN LOLD"/>
    <property type="match status" value="1"/>
</dbReference>
<dbReference type="Pfam" id="PF00005">
    <property type="entry name" value="ABC_tran"/>
    <property type="match status" value="1"/>
</dbReference>